<organism evidence="3 4">
    <name type="scientific">Paenibacillus athensensis</name>
    <dbReference type="NCBI Taxonomy" id="1967502"/>
    <lineage>
        <taxon>Bacteria</taxon>
        <taxon>Bacillati</taxon>
        <taxon>Bacillota</taxon>
        <taxon>Bacilli</taxon>
        <taxon>Bacillales</taxon>
        <taxon>Paenibacillaceae</taxon>
        <taxon>Paenibacillus</taxon>
    </lineage>
</organism>
<feature type="transmembrane region" description="Helical" evidence="1">
    <location>
        <begin position="423"/>
        <end position="444"/>
    </location>
</feature>
<protein>
    <recommendedName>
        <fullName evidence="2">CAAX prenyl protease 2/Lysostaphin resistance protein A-like domain-containing protein</fullName>
    </recommendedName>
</protein>
<comment type="caution">
    <text evidence="3">The sequence shown here is derived from an EMBL/GenBank/DDBJ whole genome shotgun (WGS) entry which is preliminary data.</text>
</comment>
<dbReference type="EMBL" id="MYFO01000006">
    <property type="protein sequence ID" value="TFE89794.1"/>
    <property type="molecule type" value="Genomic_DNA"/>
</dbReference>
<feature type="transmembrane region" description="Helical" evidence="1">
    <location>
        <begin position="292"/>
        <end position="316"/>
    </location>
</feature>
<evidence type="ECO:0000256" key="1">
    <source>
        <dbReference type="SAM" id="Phobius"/>
    </source>
</evidence>
<keyword evidence="4" id="KW-1185">Reference proteome</keyword>
<evidence type="ECO:0000313" key="4">
    <source>
        <dbReference type="Proteomes" id="UP000298246"/>
    </source>
</evidence>
<evidence type="ECO:0000259" key="2">
    <source>
        <dbReference type="Pfam" id="PF02517"/>
    </source>
</evidence>
<dbReference type="Proteomes" id="UP000298246">
    <property type="component" value="Unassembled WGS sequence"/>
</dbReference>
<dbReference type="GO" id="GO:0004175">
    <property type="term" value="F:endopeptidase activity"/>
    <property type="evidence" value="ECO:0007669"/>
    <property type="project" value="UniProtKB-ARBA"/>
</dbReference>
<proteinExistence type="predicted"/>
<name>A0A4Y8Q6B2_9BACL</name>
<evidence type="ECO:0000313" key="3">
    <source>
        <dbReference type="EMBL" id="TFE89794.1"/>
    </source>
</evidence>
<feature type="transmembrane region" description="Helical" evidence="1">
    <location>
        <begin position="391"/>
        <end position="411"/>
    </location>
</feature>
<accession>A0A4Y8Q6B2</accession>
<dbReference type="Pfam" id="PF02517">
    <property type="entry name" value="Rce1-like"/>
    <property type="match status" value="1"/>
</dbReference>
<feature type="transmembrane region" description="Helical" evidence="1">
    <location>
        <begin position="450"/>
        <end position="469"/>
    </location>
</feature>
<feature type="transmembrane region" description="Helical" evidence="1">
    <location>
        <begin position="262"/>
        <end position="280"/>
    </location>
</feature>
<feature type="transmembrane region" description="Helical" evidence="1">
    <location>
        <begin position="501"/>
        <end position="521"/>
    </location>
</feature>
<dbReference type="GO" id="GO:0080120">
    <property type="term" value="P:CAAX-box protein maturation"/>
    <property type="evidence" value="ECO:0007669"/>
    <property type="project" value="UniProtKB-ARBA"/>
</dbReference>
<gene>
    <name evidence="3" type="ORF">B5M42_06810</name>
</gene>
<dbReference type="AlphaFoldDB" id="A0A4Y8Q6B2"/>
<keyword evidence="1" id="KW-1133">Transmembrane helix</keyword>
<feature type="transmembrane region" description="Helical" evidence="1">
    <location>
        <begin position="229"/>
        <end position="250"/>
    </location>
</feature>
<feature type="domain" description="CAAX prenyl protease 2/Lysostaphin resistance protein A-like" evidence="2">
    <location>
        <begin position="396"/>
        <end position="485"/>
    </location>
</feature>
<keyword evidence="1" id="KW-0472">Membrane</keyword>
<sequence>MNVRWNRFLVLLAAIGLVLYFGVNALYHQRADLEPPTEDPSITKQDAAKAAADFVRERFDTGEPRTFVYYQTEKTRSGYLQKTHLLSAYNQAYGERVPLDYYEVELSTPLEQAHYFVKVNYHTGDIVGWSTRAGGNGPVRLPDGQTERQAGEALVAQGWDPEDFKLQPADTQTPGQLVYEKTSGTIGEAKLQIRLSFTENGELSVYEPGFSIPETEKQWLERQDKSASIMTWISTGFSVLLAIGGVIAAIIARKRMNFRKGLLLTVLFTTIYIVNNLNMYPSFKAMIGTDTYPGAAIFGMVFVNFATLLMALWVYISLAAGHQLWEQAGLTRLSWPGWREPGFGRSVLSGMGRGYLLAIFLLGVQQALFYTGETAFGVWSVNDASNSLLNLLVPGLFPLMAWAAAISEEAAYRVFGIAWFKKLLRFDFIAVLVPSVFWAASHTLYPIYPVYTRLIEVTVIGVILGYAYLKYGFMTTLFAHACMDSILMGLSLLGIGDAGHVVLGAFYVLLPALIALALAWLHKRRGNSSSAVETPA</sequence>
<reference evidence="3 4" key="1">
    <citation type="submission" date="2017-03" db="EMBL/GenBank/DDBJ databases">
        <title>Isolation of Levoglucosan Utilizing Bacteria.</title>
        <authorList>
            <person name="Arya A.S."/>
        </authorList>
    </citation>
    <scope>NUCLEOTIDE SEQUENCE [LARGE SCALE GENOMIC DNA]</scope>
    <source>
        <strain evidence="3 4">MEC069</strain>
    </source>
</reference>
<dbReference type="InterPro" id="IPR003675">
    <property type="entry name" value="Rce1/LyrA-like_dom"/>
</dbReference>
<dbReference type="OrthoDB" id="2675631at2"/>
<keyword evidence="1" id="KW-0812">Transmembrane</keyword>